<evidence type="ECO:0000313" key="2">
    <source>
        <dbReference type="EMBL" id="MCP9276465.1"/>
    </source>
</evidence>
<evidence type="ECO:0000256" key="1">
    <source>
        <dbReference type="SAM" id="SignalP"/>
    </source>
</evidence>
<dbReference type="Proteomes" id="UP001651690">
    <property type="component" value="Unassembled WGS sequence"/>
</dbReference>
<dbReference type="EMBL" id="JANDBD010000017">
    <property type="protein sequence ID" value="MCP9276465.1"/>
    <property type="molecule type" value="Genomic_DNA"/>
</dbReference>
<reference evidence="2 3" key="1">
    <citation type="submission" date="2022-06" db="EMBL/GenBank/DDBJ databases">
        <title>Mycolicibacterium sp. CAU 1645 isolated from seawater.</title>
        <authorList>
            <person name="Kim W."/>
        </authorList>
    </citation>
    <scope>NUCLEOTIDE SEQUENCE [LARGE SCALE GENOMIC DNA]</scope>
    <source>
        <strain evidence="2 3">CAU 1645</strain>
    </source>
</reference>
<proteinExistence type="predicted"/>
<keyword evidence="1" id="KW-0732">Signal</keyword>
<sequence length="138" mass="13916">MPESSTVLAARAAAALAICGTVLIACAAPHPAPDPSPEPVYALGVAAGDCPPDIAFYHAVAPHSIELGVVSTPTQVVSYSITSRDSAYDGLTGSAFVGEGANGHTFRIEVPMSAIELITVTATGAGRERPSVCAAVRL</sequence>
<protein>
    <recommendedName>
        <fullName evidence="4">Lipoprotein</fullName>
    </recommendedName>
</protein>
<feature type="signal peptide" evidence="1">
    <location>
        <begin position="1"/>
        <end position="27"/>
    </location>
</feature>
<name>A0ABT1MD29_9MYCO</name>
<accession>A0ABT1MD29</accession>
<evidence type="ECO:0008006" key="4">
    <source>
        <dbReference type="Google" id="ProtNLM"/>
    </source>
</evidence>
<evidence type="ECO:0000313" key="3">
    <source>
        <dbReference type="Proteomes" id="UP001651690"/>
    </source>
</evidence>
<feature type="chain" id="PRO_5045208563" description="Lipoprotein" evidence="1">
    <location>
        <begin position="28"/>
        <end position="138"/>
    </location>
</feature>
<organism evidence="2 3">
    <name type="scientific">Mycolicibacterium arenosum</name>
    <dbReference type="NCBI Taxonomy" id="2952157"/>
    <lineage>
        <taxon>Bacteria</taxon>
        <taxon>Bacillati</taxon>
        <taxon>Actinomycetota</taxon>
        <taxon>Actinomycetes</taxon>
        <taxon>Mycobacteriales</taxon>
        <taxon>Mycobacteriaceae</taxon>
        <taxon>Mycolicibacterium</taxon>
    </lineage>
</organism>
<comment type="caution">
    <text evidence="2">The sequence shown here is derived from an EMBL/GenBank/DDBJ whole genome shotgun (WGS) entry which is preliminary data.</text>
</comment>
<dbReference type="RefSeq" id="WP_255064500.1">
    <property type="nucleotide sequence ID" value="NZ_JANDBD010000017.1"/>
</dbReference>
<gene>
    <name evidence="2" type="ORF">NM203_30185</name>
</gene>
<keyword evidence="3" id="KW-1185">Reference proteome</keyword>